<evidence type="ECO:0000313" key="1">
    <source>
        <dbReference type="EMBL" id="EOB06569.1"/>
    </source>
</evidence>
<evidence type="ECO:0000313" key="2">
    <source>
        <dbReference type="Proteomes" id="UP000296049"/>
    </source>
</evidence>
<gene>
    <name evidence="1" type="ORF">Anapl_11245</name>
</gene>
<dbReference type="AlphaFoldDB" id="R0LLJ9"/>
<proteinExistence type="predicted"/>
<accession>R0LLJ9</accession>
<organism evidence="1 2">
    <name type="scientific">Anas platyrhynchos</name>
    <name type="common">Mallard</name>
    <name type="synonym">Anas boschas</name>
    <dbReference type="NCBI Taxonomy" id="8839"/>
    <lineage>
        <taxon>Eukaryota</taxon>
        <taxon>Metazoa</taxon>
        <taxon>Chordata</taxon>
        <taxon>Craniata</taxon>
        <taxon>Vertebrata</taxon>
        <taxon>Euteleostomi</taxon>
        <taxon>Archelosauria</taxon>
        <taxon>Archosauria</taxon>
        <taxon>Dinosauria</taxon>
        <taxon>Saurischia</taxon>
        <taxon>Theropoda</taxon>
        <taxon>Coelurosauria</taxon>
        <taxon>Aves</taxon>
        <taxon>Neognathae</taxon>
        <taxon>Galloanserae</taxon>
        <taxon>Anseriformes</taxon>
        <taxon>Anatidae</taxon>
        <taxon>Anatinae</taxon>
        <taxon>Anas</taxon>
    </lineage>
</organism>
<reference evidence="2" key="1">
    <citation type="journal article" date="2013" name="Nat. Genet.">
        <title>The duck genome and transcriptome provide insight into an avian influenza virus reservoir species.</title>
        <authorList>
            <person name="Huang Y."/>
            <person name="Li Y."/>
            <person name="Burt D.W."/>
            <person name="Chen H."/>
            <person name="Zhang Y."/>
            <person name="Qian W."/>
            <person name="Kim H."/>
            <person name="Gan S."/>
            <person name="Zhao Y."/>
            <person name="Li J."/>
            <person name="Yi K."/>
            <person name="Feng H."/>
            <person name="Zhu P."/>
            <person name="Li B."/>
            <person name="Liu Q."/>
            <person name="Fairley S."/>
            <person name="Magor K.E."/>
            <person name="Du Z."/>
            <person name="Hu X."/>
            <person name="Goodman L."/>
            <person name="Tafer H."/>
            <person name="Vignal A."/>
            <person name="Lee T."/>
            <person name="Kim K.W."/>
            <person name="Sheng Z."/>
            <person name="An Y."/>
            <person name="Searle S."/>
            <person name="Herrero J."/>
            <person name="Groenen M.A."/>
            <person name="Crooijmans R.P."/>
            <person name="Faraut T."/>
            <person name="Cai Q."/>
            <person name="Webster R.G."/>
            <person name="Aldridge J.R."/>
            <person name="Warren W.C."/>
            <person name="Bartschat S."/>
            <person name="Kehr S."/>
            <person name="Marz M."/>
            <person name="Stadler P.F."/>
            <person name="Smith J."/>
            <person name="Kraus R.H."/>
            <person name="Zhao Y."/>
            <person name="Ren L."/>
            <person name="Fei J."/>
            <person name="Morisson M."/>
            <person name="Kaiser P."/>
            <person name="Griffin D.K."/>
            <person name="Rao M."/>
            <person name="Pitel F."/>
            <person name="Wang J."/>
            <person name="Li N."/>
        </authorList>
    </citation>
    <scope>NUCLEOTIDE SEQUENCE [LARGE SCALE GENOMIC DNA]</scope>
</reference>
<sequence length="189" mass="21831">MWAIRYAQEHLVLVRPFPQQHAYEGYVLKALTDSCRGVIDLKKSLKYRQYSKTVRSFCSLFLYMDSENAFVTEVLSQGIHGRGESCEKSPQYIFQLVEDIKENVVIKCFPLYVKLMDLEFIWQVSIVRSDFCVLEFTSFTLKDVIQVLVTAAIYQKAFSLATSMGAQLRLGFGYHYPVGMNNQMTYITP</sequence>
<dbReference type="Proteomes" id="UP000296049">
    <property type="component" value="Unassembled WGS sequence"/>
</dbReference>
<dbReference type="EMBL" id="KB742597">
    <property type="protein sequence ID" value="EOB06569.1"/>
    <property type="molecule type" value="Genomic_DNA"/>
</dbReference>
<protein>
    <submittedName>
        <fullName evidence="1">Uncharacterized protein</fullName>
    </submittedName>
</protein>
<keyword evidence="2" id="KW-1185">Reference proteome</keyword>
<name>R0LLJ9_ANAPL</name>